<evidence type="ECO:0000259" key="1">
    <source>
        <dbReference type="Pfam" id="PF05124"/>
    </source>
</evidence>
<dbReference type="Proteomes" id="UP000075578">
    <property type="component" value="Unassembled WGS sequence"/>
</dbReference>
<reference evidence="2 3" key="1">
    <citation type="journal article" date="2016" name="ISME J.">
        <title>Chasing the elusive Euryarchaeota class WSA2: genomes reveal a uniquely fastidious methyl-reducing methanogen.</title>
        <authorList>
            <person name="Nobu M.K."/>
            <person name="Narihiro T."/>
            <person name="Kuroda K."/>
            <person name="Mei R."/>
            <person name="Liu W.T."/>
        </authorList>
    </citation>
    <scope>NUCLEOTIDE SEQUENCE [LARGE SCALE GENOMIC DNA]</scope>
    <source>
        <strain evidence="2">U1lsi0528_Bin089</strain>
    </source>
</reference>
<dbReference type="NCBIfam" id="TIGR01564">
    <property type="entry name" value="S_layer_MJ"/>
    <property type="match status" value="1"/>
</dbReference>
<proteinExistence type="predicted"/>
<protein>
    <submittedName>
        <fullName evidence="2">S-layer protein</fullName>
    </submittedName>
</protein>
<comment type="caution">
    <text evidence="2">The sequence shown here is derived from an EMBL/GenBank/DDBJ whole genome shotgun (WGS) entry which is preliminary data.</text>
</comment>
<dbReference type="InterPro" id="IPR022651">
    <property type="entry name" value="S_layer_C"/>
</dbReference>
<dbReference type="Pfam" id="PF05124">
    <property type="entry name" value="S_layer_C"/>
    <property type="match status" value="1"/>
</dbReference>
<dbReference type="AlphaFoldDB" id="A0A150J3S7"/>
<feature type="domain" description="S-layer protein outer" evidence="1">
    <location>
        <begin position="37"/>
        <end position="294"/>
    </location>
</feature>
<name>A0A150J3S7_9EURY</name>
<accession>A0A150J3S7</accession>
<evidence type="ECO:0000313" key="3">
    <source>
        <dbReference type="Proteomes" id="UP000075578"/>
    </source>
</evidence>
<dbReference type="EMBL" id="LNGD01000050">
    <property type="protein sequence ID" value="KYC51876.1"/>
    <property type="molecule type" value="Genomic_DNA"/>
</dbReference>
<sequence>MKSKRIIVLLVLLLIYILSLTPSLATEVPRSFYVNTANGQPHSIIVVGKNAASMDLISGNMVITKIQSEAYYEDFVYVNITGSKLMEASNNNQIIVDPSTMTLVWADNKGNSGSFTYGQSIEKIALRFVTNDLNNLLIYVNSNQNPLTIQNPEINRNVIINSDYSLELLDNTPGVQGIYGYGGNIKFNVLFKKQQPGAFQQVKINIWEPQKLITNDAILMEDTAKNNNIILVGGPVANNIVAGLVRRGISKIDWYTSEGEIEYLPNGLYPGRDVIIVAGADREKTRNAIIKLINS</sequence>
<dbReference type="InterPro" id="IPR006454">
    <property type="entry name" value="S_layer_MJ"/>
</dbReference>
<gene>
    <name evidence="2" type="primary">sla</name>
    <name evidence="2" type="ORF">AMQ74_00956</name>
</gene>
<organism evidence="2 3">
    <name type="scientific">Candidatus Methanofastidiosum methylothiophilum</name>
    <dbReference type="NCBI Taxonomy" id="1705564"/>
    <lineage>
        <taxon>Archaea</taxon>
        <taxon>Methanobacteriati</taxon>
        <taxon>Methanobacteriota</taxon>
        <taxon>Stenosarchaea group</taxon>
        <taxon>Candidatus Methanofastidiosia</taxon>
        <taxon>Candidatus Methanofastidiosales</taxon>
        <taxon>Candidatus Methanofastidiosaceae</taxon>
        <taxon>Candidatus Methanofastidiosum</taxon>
    </lineage>
</organism>
<evidence type="ECO:0000313" key="2">
    <source>
        <dbReference type="EMBL" id="KYC51876.1"/>
    </source>
</evidence>